<evidence type="ECO:0000313" key="2">
    <source>
        <dbReference type="EMBL" id="VFQ66753.1"/>
    </source>
</evidence>
<feature type="compositionally biased region" description="Basic and acidic residues" evidence="1">
    <location>
        <begin position="105"/>
        <end position="117"/>
    </location>
</feature>
<dbReference type="InterPro" id="IPR021109">
    <property type="entry name" value="Peptidase_aspartic_dom_sf"/>
</dbReference>
<feature type="region of interest" description="Disordered" evidence="1">
    <location>
        <begin position="1"/>
        <end position="23"/>
    </location>
</feature>
<name>A0A484KLY5_9ASTE</name>
<evidence type="ECO:0000256" key="1">
    <source>
        <dbReference type="SAM" id="MobiDB-lite"/>
    </source>
</evidence>
<dbReference type="PANTHER" id="PTHR33240">
    <property type="entry name" value="OS08G0508500 PROTEIN"/>
    <property type="match status" value="1"/>
</dbReference>
<gene>
    <name evidence="2" type="ORF">CCAM_LOCUS8529</name>
</gene>
<sequence length="264" mass="30235">MLQEALPQGVVRKELRRNPLPTHQEMLARSKYLALKEDDEEPKAEILKNEKVSPIARESKDKKKKDYIRGPNPGRLTDAWAPRTCTWRRPPTKRVPITNGDDRDDGGRNLGRECDDLNEDERKTPRHLGCCFIMGGNIGEDFASTKKKWKNMVHLMEIQRPPLPMKKKREPILFTDEDYPPVVSPQRDALVIRVEKNKVVVHRTLVDTGSFVNIMHNNTFKELGLSRVNLKLIHTPLCGFTRDTIEAEGTITVKVEVGYGTHKV</sequence>
<feature type="compositionally biased region" description="Basic and acidic residues" evidence="1">
    <location>
        <begin position="43"/>
        <end position="61"/>
    </location>
</feature>
<dbReference type="Proteomes" id="UP000595140">
    <property type="component" value="Unassembled WGS sequence"/>
</dbReference>
<dbReference type="PANTHER" id="PTHR33240:SF15">
    <property type="entry name" value="GAG-PRO-LIKE PROTEIN"/>
    <property type="match status" value="1"/>
</dbReference>
<proteinExistence type="predicted"/>
<dbReference type="Gene3D" id="2.40.70.10">
    <property type="entry name" value="Acid Proteases"/>
    <property type="match status" value="1"/>
</dbReference>
<reference evidence="2 3" key="1">
    <citation type="submission" date="2018-04" db="EMBL/GenBank/DDBJ databases">
        <authorList>
            <person name="Vogel A."/>
        </authorList>
    </citation>
    <scope>NUCLEOTIDE SEQUENCE [LARGE SCALE GENOMIC DNA]</scope>
</reference>
<keyword evidence="3" id="KW-1185">Reference proteome</keyword>
<dbReference type="EMBL" id="OOIL02000559">
    <property type="protein sequence ID" value="VFQ66753.1"/>
    <property type="molecule type" value="Genomic_DNA"/>
</dbReference>
<feature type="region of interest" description="Disordered" evidence="1">
    <location>
        <begin position="37"/>
        <end position="117"/>
    </location>
</feature>
<organism evidence="2 3">
    <name type="scientific">Cuscuta campestris</name>
    <dbReference type="NCBI Taxonomy" id="132261"/>
    <lineage>
        <taxon>Eukaryota</taxon>
        <taxon>Viridiplantae</taxon>
        <taxon>Streptophyta</taxon>
        <taxon>Embryophyta</taxon>
        <taxon>Tracheophyta</taxon>
        <taxon>Spermatophyta</taxon>
        <taxon>Magnoliopsida</taxon>
        <taxon>eudicotyledons</taxon>
        <taxon>Gunneridae</taxon>
        <taxon>Pentapetalae</taxon>
        <taxon>asterids</taxon>
        <taxon>lamiids</taxon>
        <taxon>Solanales</taxon>
        <taxon>Convolvulaceae</taxon>
        <taxon>Cuscuteae</taxon>
        <taxon>Cuscuta</taxon>
        <taxon>Cuscuta subgen. Grammica</taxon>
        <taxon>Cuscuta sect. Cleistogrammica</taxon>
    </lineage>
</organism>
<dbReference type="AlphaFoldDB" id="A0A484KLY5"/>
<protein>
    <submittedName>
        <fullName evidence="2">Uncharacterized protein</fullName>
    </submittedName>
</protein>
<accession>A0A484KLY5</accession>
<dbReference type="OrthoDB" id="1752268at2759"/>
<evidence type="ECO:0000313" key="3">
    <source>
        <dbReference type="Proteomes" id="UP000595140"/>
    </source>
</evidence>